<evidence type="ECO:0000256" key="1">
    <source>
        <dbReference type="ARBA" id="ARBA00049360"/>
    </source>
</evidence>
<feature type="compositionally biased region" description="Basic and acidic residues" evidence="2">
    <location>
        <begin position="79"/>
        <end position="90"/>
    </location>
</feature>
<dbReference type="InterPro" id="IPR043129">
    <property type="entry name" value="ATPase_NBD"/>
</dbReference>
<organism evidence="3 4">
    <name type="scientific">Reticulomyxa filosa</name>
    <dbReference type="NCBI Taxonomy" id="46433"/>
    <lineage>
        <taxon>Eukaryota</taxon>
        <taxon>Sar</taxon>
        <taxon>Rhizaria</taxon>
        <taxon>Retaria</taxon>
        <taxon>Foraminifera</taxon>
        <taxon>Monothalamids</taxon>
        <taxon>Reticulomyxidae</taxon>
        <taxon>Reticulomyxa</taxon>
    </lineage>
</organism>
<protein>
    <submittedName>
        <fullName evidence="3">Actin-related protein 3-beta-like isoform 1</fullName>
    </submittedName>
</protein>
<dbReference type="OrthoDB" id="421448at2759"/>
<gene>
    <name evidence="3" type="ORF">RFI_04450</name>
</gene>
<name>X6P3G4_RETFI</name>
<accession>X6P3G4</accession>
<feature type="region of interest" description="Disordered" evidence="2">
    <location>
        <begin position="79"/>
        <end position="109"/>
    </location>
</feature>
<dbReference type="AlphaFoldDB" id="X6P3G4"/>
<evidence type="ECO:0000313" key="4">
    <source>
        <dbReference type="Proteomes" id="UP000023152"/>
    </source>
</evidence>
<dbReference type="Proteomes" id="UP000023152">
    <property type="component" value="Unassembled WGS sequence"/>
</dbReference>
<evidence type="ECO:0000256" key="2">
    <source>
        <dbReference type="SAM" id="MobiDB-lite"/>
    </source>
</evidence>
<sequence length="109" mass="11908">MTTKPPIVIDNGTGFTKMGYAGNTSPDYMVPTVIAQPEKKAGGKQNETADLEFYIGNDALDKRLNYTVSNCLEHGIIEDWDKEKGAEKGKGGRKGLKKNHTTQSNVGNY</sequence>
<comment type="catalytic activity">
    <reaction evidence="1">
        <text>ATP + H2O = ADP + phosphate + H(+)</text>
        <dbReference type="Rhea" id="RHEA:13065"/>
        <dbReference type="ChEBI" id="CHEBI:15377"/>
        <dbReference type="ChEBI" id="CHEBI:15378"/>
        <dbReference type="ChEBI" id="CHEBI:30616"/>
        <dbReference type="ChEBI" id="CHEBI:43474"/>
        <dbReference type="ChEBI" id="CHEBI:456216"/>
    </reaction>
</comment>
<dbReference type="Pfam" id="PF00022">
    <property type="entry name" value="Actin"/>
    <property type="match status" value="1"/>
</dbReference>
<dbReference type="SUPFAM" id="SSF53067">
    <property type="entry name" value="Actin-like ATPase domain"/>
    <property type="match status" value="1"/>
</dbReference>
<dbReference type="EMBL" id="ASPP01004020">
    <property type="protein sequence ID" value="ETO32668.1"/>
    <property type="molecule type" value="Genomic_DNA"/>
</dbReference>
<dbReference type="InterPro" id="IPR004000">
    <property type="entry name" value="Actin"/>
</dbReference>
<dbReference type="Gene3D" id="3.30.420.40">
    <property type="match status" value="1"/>
</dbReference>
<reference evidence="3 4" key="1">
    <citation type="journal article" date="2013" name="Curr. Biol.">
        <title>The Genome of the Foraminiferan Reticulomyxa filosa.</title>
        <authorList>
            <person name="Glockner G."/>
            <person name="Hulsmann N."/>
            <person name="Schleicher M."/>
            <person name="Noegel A.A."/>
            <person name="Eichinger L."/>
            <person name="Gallinger C."/>
            <person name="Pawlowski J."/>
            <person name="Sierra R."/>
            <person name="Euteneuer U."/>
            <person name="Pillet L."/>
            <person name="Moustafa A."/>
            <person name="Platzer M."/>
            <person name="Groth M."/>
            <person name="Szafranski K."/>
            <person name="Schliwa M."/>
        </authorList>
    </citation>
    <scope>NUCLEOTIDE SEQUENCE [LARGE SCALE GENOMIC DNA]</scope>
</reference>
<comment type="caution">
    <text evidence="3">The sequence shown here is derived from an EMBL/GenBank/DDBJ whole genome shotgun (WGS) entry which is preliminary data.</text>
</comment>
<evidence type="ECO:0000313" key="3">
    <source>
        <dbReference type="EMBL" id="ETO32668.1"/>
    </source>
</evidence>
<keyword evidence="4" id="KW-1185">Reference proteome</keyword>
<proteinExistence type="predicted"/>
<feature type="compositionally biased region" description="Basic residues" evidence="2">
    <location>
        <begin position="91"/>
        <end position="100"/>
    </location>
</feature>